<dbReference type="PANTHER" id="PTHR45626">
    <property type="entry name" value="TRANSCRIPTION TERMINATION FACTOR 2-RELATED"/>
    <property type="match status" value="1"/>
</dbReference>
<dbReference type="CDD" id="cd18793">
    <property type="entry name" value="SF2_C_SNF"/>
    <property type="match status" value="1"/>
</dbReference>
<proteinExistence type="predicted"/>
<evidence type="ECO:0000313" key="6">
    <source>
        <dbReference type="EMBL" id="KAL0064507.1"/>
    </source>
</evidence>
<dbReference type="EMBL" id="JBBXMP010000061">
    <property type="protein sequence ID" value="KAL0064507.1"/>
    <property type="molecule type" value="Genomic_DNA"/>
</dbReference>
<gene>
    <name evidence="6" type="ORF">AAF712_008565</name>
</gene>
<organism evidence="6 7">
    <name type="scientific">Marasmius tenuissimus</name>
    <dbReference type="NCBI Taxonomy" id="585030"/>
    <lineage>
        <taxon>Eukaryota</taxon>
        <taxon>Fungi</taxon>
        <taxon>Dikarya</taxon>
        <taxon>Basidiomycota</taxon>
        <taxon>Agaricomycotina</taxon>
        <taxon>Agaricomycetes</taxon>
        <taxon>Agaricomycetidae</taxon>
        <taxon>Agaricales</taxon>
        <taxon>Marasmiineae</taxon>
        <taxon>Marasmiaceae</taxon>
        <taxon>Marasmius</taxon>
    </lineage>
</organism>
<feature type="compositionally biased region" description="Low complexity" evidence="4">
    <location>
        <begin position="506"/>
        <end position="522"/>
    </location>
</feature>
<keyword evidence="2" id="KW-0378">Hydrolase</keyword>
<dbReference type="InterPro" id="IPR027417">
    <property type="entry name" value="P-loop_NTPase"/>
</dbReference>
<keyword evidence="1" id="KW-0547">Nucleotide-binding</keyword>
<dbReference type="InterPro" id="IPR001650">
    <property type="entry name" value="Helicase_C-like"/>
</dbReference>
<feature type="compositionally biased region" description="Polar residues" evidence="4">
    <location>
        <begin position="528"/>
        <end position="544"/>
    </location>
</feature>
<accession>A0ABR2ZTV8</accession>
<comment type="caution">
    <text evidence="6">The sequence shown here is derived from an EMBL/GenBank/DDBJ whole genome shotgun (WGS) entry which is preliminary data.</text>
</comment>
<feature type="domain" description="Helicase C-terminal" evidence="5">
    <location>
        <begin position="239"/>
        <end position="407"/>
    </location>
</feature>
<feature type="compositionally biased region" description="Polar residues" evidence="4">
    <location>
        <begin position="603"/>
        <end position="614"/>
    </location>
</feature>
<feature type="compositionally biased region" description="Polar residues" evidence="4">
    <location>
        <begin position="555"/>
        <end position="569"/>
    </location>
</feature>
<evidence type="ECO:0000256" key="2">
    <source>
        <dbReference type="ARBA" id="ARBA00022801"/>
    </source>
</evidence>
<keyword evidence="3" id="KW-0067">ATP-binding</keyword>
<dbReference type="PROSITE" id="PS51194">
    <property type="entry name" value="HELICASE_CTER"/>
    <property type="match status" value="1"/>
</dbReference>
<dbReference type="Pfam" id="PF00271">
    <property type="entry name" value="Helicase_C"/>
    <property type="match status" value="1"/>
</dbReference>
<name>A0ABR2ZTV8_9AGAR</name>
<feature type="compositionally biased region" description="Low complexity" evidence="4">
    <location>
        <begin position="570"/>
        <end position="585"/>
    </location>
</feature>
<dbReference type="SMART" id="SM00490">
    <property type="entry name" value="HELICc"/>
    <property type="match status" value="1"/>
</dbReference>
<reference evidence="6 7" key="1">
    <citation type="submission" date="2024-05" db="EMBL/GenBank/DDBJ databases">
        <title>A draft genome resource for the thread blight pathogen Marasmius tenuissimus strain MS-2.</title>
        <authorList>
            <person name="Yulfo-Soto G.E."/>
            <person name="Baruah I.K."/>
            <person name="Amoako-Attah I."/>
            <person name="Bukari Y."/>
            <person name="Meinhardt L.W."/>
            <person name="Bailey B.A."/>
            <person name="Cohen S.P."/>
        </authorList>
    </citation>
    <scope>NUCLEOTIDE SEQUENCE [LARGE SCALE GENOMIC DNA]</scope>
    <source>
        <strain evidence="6 7">MS-2</strain>
    </source>
</reference>
<keyword evidence="7" id="KW-1185">Reference proteome</keyword>
<feature type="region of interest" description="Disordered" evidence="4">
    <location>
        <begin position="434"/>
        <end position="616"/>
    </location>
</feature>
<dbReference type="Proteomes" id="UP001437256">
    <property type="component" value="Unassembled WGS sequence"/>
</dbReference>
<feature type="compositionally biased region" description="Basic residues" evidence="4">
    <location>
        <begin position="448"/>
        <end position="462"/>
    </location>
</feature>
<evidence type="ECO:0000259" key="5">
    <source>
        <dbReference type="PROSITE" id="PS51194"/>
    </source>
</evidence>
<evidence type="ECO:0000256" key="4">
    <source>
        <dbReference type="SAM" id="MobiDB-lite"/>
    </source>
</evidence>
<evidence type="ECO:0000256" key="1">
    <source>
        <dbReference type="ARBA" id="ARBA00022741"/>
    </source>
</evidence>
<feature type="region of interest" description="Disordered" evidence="4">
    <location>
        <begin position="673"/>
        <end position="697"/>
    </location>
</feature>
<dbReference type="SUPFAM" id="SSF52540">
    <property type="entry name" value="P-loop containing nucleoside triphosphate hydrolases"/>
    <property type="match status" value="1"/>
</dbReference>
<sequence>MTATPLMMENPDDLLNLLLLLRPPTLNWTAQADLMNLAGDLRRMKGVATVKGNPHDDAVKWARGTTTDTQVSKDENDAGRKKLVEVLIAQLQRHILTRAVRRTNSSVDWQGNRLNSTLPTNTFITLSVDVTESEAKESYKSMDGEVKQTFFDRATHGAFFNAARSKLAFPSAKKFDFKTYGLEQLNSDSATKLKTTIEILTRVVTRGVETMVPGEMVGSQNRIEPTSSLGLPDVRTNYEVKPLVPAEVVSGEKAIIYTTLAKPHKWLEKVLKLLGFGVEVINGTKSGRERTRAINAFKNDPNVHVLIMSPVGQQGLNLTCARVIILYDANWSAVLTAQIIGRIYRRGQLFTTFVFQLMAANSVDTLLVSNGLGKRELLGSFLKIERNESRMRLMAGTATDEEVAKLEQATTASEEALKEVSTVLKNPRFSTAKAMQARHKANEPTAPKTKKPRLSAKAKGKRKAEESDDEPEEQSVVKKPRISGKKVKSPANVEDSDEGETESGRAKAGSSKKSNNKAPASKLVVETPSASPQAGPSSISTSAPILTDVEPPSQARFNSGVLPTSSQLQAGPSSISTSAPTPANSDVHPTSSQLRSLPPPFTSPETIPQENISHNVPVLGDPTKPLGWANNPDGTLKDPSTMTFVDSPSQENIELPLSFDDDTPGAVVNTGFDDTDVADEPPRGTSEQTHDFETGDSSVSVFRPQFRPSQSQHEFRHPCNHLRTKHVEVEVENVLAYIISKVAASQVPQVLNPVKITGPGGAVVLEYSPIHEALIRAKIPNWIEKERPPYVDAEWEKTWKETQEKIQQRLLTLEGRGAVEDFDYIEAELDVVLAASRKGNWSGVGDRLILELLTEHNVSTRQIDTDAEFYVESKDDDSGNGVVRPEWITWWKNGLKWLLRSHEDVNANANRIDPNATENRQQLIEERWKRLTPRAQKIEYAQMLVCWLSGIVEKKTGVIMDFAEAAEPDGDQLVFIAALLVHMSDTQFSPLEGIVHTLPVDSRTMGCCAWCCFV</sequence>
<evidence type="ECO:0000256" key="3">
    <source>
        <dbReference type="ARBA" id="ARBA00022840"/>
    </source>
</evidence>
<dbReference type="Gene3D" id="3.40.50.300">
    <property type="entry name" value="P-loop containing nucleotide triphosphate hydrolases"/>
    <property type="match status" value="1"/>
</dbReference>
<feature type="compositionally biased region" description="Basic residues" evidence="4">
    <location>
        <begin position="478"/>
        <end position="488"/>
    </location>
</feature>
<dbReference type="InterPro" id="IPR049730">
    <property type="entry name" value="SNF2/RAD54-like_C"/>
</dbReference>
<evidence type="ECO:0000313" key="7">
    <source>
        <dbReference type="Proteomes" id="UP001437256"/>
    </source>
</evidence>
<dbReference type="InterPro" id="IPR050628">
    <property type="entry name" value="SNF2_RAD54_helicase_TF"/>
</dbReference>
<protein>
    <recommendedName>
        <fullName evidence="5">Helicase C-terminal domain-containing protein</fullName>
    </recommendedName>
</protein>